<evidence type="ECO:0000313" key="3">
    <source>
        <dbReference type="Proteomes" id="UP000773850"/>
    </source>
</evidence>
<keyword evidence="3" id="KW-1185">Reference proteome</keyword>
<gene>
    <name evidence="2" type="ORF">GS8_3188</name>
</gene>
<evidence type="ECO:0000256" key="1">
    <source>
        <dbReference type="SAM" id="Phobius"/>
    </source>
</evidence>
<name>A0ABQ7HBT8_GEOSE</name>
<sequence length="40" mass="4803">MMMKEHNFSCPLFFSLFQQNFSFFLIIGLNSGWIKRQNSL</sequence>
<evidence type="ECO:0000313" key="2">
    <source>
        <dbReference type="EMBL" id="KAF6509657.1"/>
    </source>
</evidence>
<comment type="caution">
    <text evidence="2">The sequence shown here is derived from an EMBL/GenBank/DDBJ whole genome shotgun (WGS) entry which is preliminary data.</text>
</comment>
<keyword evidence="1" id="KW-1133">Transmembrane helix</keyword>
<feature type="transmembrane region" description="Helical" evidence="1">
    <location>
        <begin position="12"/>
        <end position="34"/>
    </location>
</feature>
<dbReference type="EMBL" id="LUCS01000030">
    <property type="protein sequence ID" value="KAF6509657.1"/>
    <property type="molecule type" value="Genomic_DNA"/>
</dbReference>
<keyword evidence="1" id="KW-0812">Transmembrane</keyword>
<dbReference type="Proteomes" id="UP000773850">
    <property type="component" value="Unassembled WGS sequence"/>
</dbReference>
<accession>A0ABQ7HBT8</accession>
<reference evidence="2 3" key="1">
    <citation type="submission" date="2016-03" db="EMBL/GenBank/DDBJ databases">
        <title>Spore heat resistance.</title>
        <authorList>
            <person name="Boekhorst J."/>
            <person name="Berendsen E.M."/>
            <person name="Wells-Bennik M.H."/>
            <person name="Kuipers O.P."/>
        </authorList>
    </citation>
    <scope>NUCLEOTIDE SEQUENCE [LARGE SCALE GENOMIC DNA]</scope>
    <source>
        <strain evidence="2 3">GS8</strain>
    </source>
</reference>
<keyword evidence="1" id="KW-0472">Membrane</keyword>
<proteinExistence type="predicted"/>
<protein>
    <submittedName>
        <fullName evidence="2">Uncharacterized protein</fullName>
    </submittedName>
</protein>
<organism evidence="2 3">
    <name type="scientific">Geobacillus stearothermophilus</name>
    <name type="common">Bacillus stearothermophilus</name>
    <dbReference type="NCBI Taxonomy" id="1422"/>
    <lineage>
        <taxon>Bacteria</taxon>
        <taxon>Bacillati</taxon>
        <taxon>Bacillota</taxon>
        <taxon>Bacilli</taxon>
        <taxon>Bacillales</taxon>
        <taxon>Anoxybacillaceae</taxon>
        <taxon>Geobacillus</taxon>
    </lineage>
</organism>